<gene>
    <name evidence="3" type="ORF">IQ217_07075</name>
</gene>
<feature type="region of interest" description="Disordered" evidence="1">
    <location>
        <begin position="88"/>
        <end position="142"/>
    </location>
</feature>
<evidence type="ECO:0000256" key="1">
    <source>
        <dbReference type="SAM" id="MobiDB-lite"/>
    </source>
</evidence>
<feature type="chain" id="PRO_5046818809" evidence="2">
    <location>
        <begin position="38"/>
        <end position="482"/>
    </location>
</feature>
<keyword evidence="4" id="KW-1185">Reference proteome</keyword>
<feature type="compositionally biased region" description="Gly residues" evidence="1">
    <location>
        <begin position="128"/>
        <end position="142"/>
    </location>
</feature>
<evidence type="ECO:0000256" key="2">
    <source>
        <dbReference type="SAM" id="SignalP"/>
    </source>
</evidence>
<accession>A0ABR9VQJ4</accession>
<reference evidence="3 4" key="1">
    <citation type="submission" date="2020-10" db="EMBL/GenBank/DDBJ databases">
        <authorList>
            <person name="Castelo-Branco R."/>
            <person name="Eusebio N."/>
            <person name="Adriana R."/>
            <person name="Vieira A."/>
            <person name="Brugerolle De Fraissinette N."/>
            <person name="Rezende De Castro R."/>
            <person name="Schneider M.P."/>
            <person name="Vasconcelos V."/>
            <person name="Leao P.N."/>
        </authorList>
    </citation>
    <scope>NUCLEOTIDE SEQUENCE [LARGE SCALE GENOMIC DNA]</scope>
    <source>
        <strain evidence="3 4">LEGE 00031</strain>
    </source>
</reference>
<name>A0ABR9VQJ4_9SYNC</name>
<keyword evidence="2" id="KW-0732">Signal</keyword>
<feature type="signal peptide" evidence="2">
    <location>
        <begin position="1"/>
        <end position="37"/>
    </location>
</feature>
<feature type="compositionally biased region" description="Polar residues" evidence="1">
    <location>
        <begin position="115"/>
        <end position="125"/>
    </location>
</feature>
<sequence length="482" mass="51290">MPQFPIGFCIARRINLRFASILALAIPLNLVAPSLTATPLTNGECLLLAQASQRRNVGSVGAPGARGVDGQDGADTDNLTVFSDGSPMTLNLAGRDGAPGTPGAEGSPANCPALDTSQRQDVQMANGSDGGDGGNGGNGGNGGSITIYTRNLNSLNQIFVGAAGGKGGSPGLGGTGGQACQCSQPYWTVETCSGRPGDSGYRCSTEEFRCFNGLNGRDGRSGIAGQDGLTGRLTVLNLDRPLEPDRPGTTVSLDVLKNQGFNLSKNIWETRPGAAQLLAPGSVIADEYLILLDRIERSFLVVWNAPQPFERFANTNVSLTLTEDNQIAPELPGNLWLEGTTQQRNNVTEFVVYNAMWEGDATSLGRLTLSGSGNNLQLSLVDEANQSNLMATKFRLRYRVTNEDPRFRPPSTYTLRYEGEIEDNLVTVNGNQFTIDIGQLPIPPKDLEPGTGVEIELVAERTFSGNTAEQKLTIRDLIRGRN</sequence>
<dbReference type="EMBL" id="JADEVV010000015">
    <property type="protein sequence ID" value="MBE9253619.1"/>
    <property type="molecule type" value="Genomic_DNA"/>
</dbReference>
<organism evidence="3 4">
    <name type="scientific">Synechocystis salina LEGE 00031</name>
    <dbReference type="NCBI Taxonomy" id="1828736"/>
    <lineage>
        <taxon>Bacteria</taxon>
        <taxon>Bacillati</taxon>
        <taxon>Cyanobacteriota</taxon>
        <taxon>Cyanophyceae</taxon>
        <taxon>Synechococcales</taxon>
        <taxon>Merismopediaceae</taxon>
        <taxon>Synechocystis</taxon>
    </lineage>
</organism>
<dbReference type="Proteomes" id="UP000658720">
    <property type="component" value="Unassembled WGS sequence"/>
</dbReference>
<comment type="caution">
    <text evidence="3">The sequence shown here is derived from an EMBL/GenBank/DDBJ whole genome shotgun (WGS) entry which is preliminary data.</text>
</comment>
<evidence type="ECO:0000313" key="4">
    <source>
        <dbReference type="Proteomes" id="UP000658720"/>
    </source>
</evidence>
<protein>
    <submittedName>
        <fullName evidence="3">Collagen-like protein</fullName>
    </submittedName>
</protein>
<evidence type="ECO:0000313" key="3">
    <source>
        <dbReference type="EMBL" id="MBE9253619.1"/>
    </source>
</evidence>
<proteinExistence type="predicted"/>